<dbReference type="HOGENOM" id="CLU_3207158_0_0_6"/>
<keyword evidence="2" id="KW-1185">Reference proteome</keyword>
<accession>A0A068R012</accession>
<gene>
    <name evidence="1" type="ORF">XPG1_0977</name>
</gene>
<dbReference type="KEGG" id="xpo:XPG1_0977"/>
<evidence type="ECO:0000313" key="2">
    <source>
        <dbReference type="Proteomes" id="UP000032735"/>
    </source>
</evidence>
<reference evidence="1 2" key="1">
    <citation type="submission" date="2013-07" db="EMBL/GenBank/DDBJ databases">
        <authorList>
            <person name="Genoscope - CEA"/>
        </authorList>
    </citation>
    <scope>NUCLEOTIDE SEQUENCE [LARGE SCALE GENOMIC DNA]</scope>
    <source>
        <strain evidence="1 2">G6</strain>
    </source>
</reference>
<dbReference type="EMBL" id="FO704551">
    <property type="protein sequence ID" value="CDG20632.1"/>
    <property type="molecule type" value="Genomic_DNA"/>
</dbReference>
<dbReference type="Proteomes" id="UP000032735">
    <property type="component" value="Chromosome"/>
</dbReference>
<evidence type="ECO:0000313" key="1">
    <source>
        <dbReference type="EMBL" id="CDG20632.1"/>
    </source>
</evidence>
<name>A0A068R012_9GAMM</name>
<organism evidence="1 2">
    <name type="scientific">Xenorhabdus poinarii G6</name>
    <dbReference type="NCBI Taxonomy" id="1354304"/>
    <lineage>
        <taxon>Bacteria</taxon>
        <taxon>Pseudomonadati</taxon>
        <taxon>Pseudomonadota</taxon>
        <taxon>Gammaproteobacteria</taxon>
        <taxon>Enterobacterales</taxon>
        <taxon>Morganellaceae</taxon>
        <taxon>Xenorhabdus</taxon>
    </lineage>
</organism>
<sequence length="45" mass="5506">MYQRTLSFRLIYKKSRMVVDEMMVWLNNQDDVGGINDYWDSNYPI</sequence>
<proteinExistence type="predicted"/>
<dbReference type="STRING" id="1354304.XPG1_0977"/>
<dbReference type="AlphaFoldDB" id="A0A068R012"/>
<protein>
    <submittedName>
        <fullName evidence="1">Uncharacterized protein</fullName>
    </submittedName>
</protein>